<evidence type="ECO:0000256" key="6">
    <source>
        <dbReference type="ARBA" id="ARBA00022777"/>
    </source>
</evidence>
<dbReference type="PRINTS" id="PR00344">
    <property type="entry name" value="BCTRLSENSOR"/>
</dbReference>
<dbReference type="PROSITE" id="PS50109">
    <property type="entry name" value="HIS_KIN"/>
    <property type="match status" value="1"/>
</dbReference>
<dbReference type="GO" id="GO:0005524">
    <property type="term" value="F:ATP binding"/>
    <property type="evidence" value="ECO:0007669"/>
    <property type="project" value="UniProtKB-KW"/>
</dbReference>
<keyword evidence="12" id="KW-1185">Reference proteome</keyword>
<dbReference type="Pfam" id="PF02518">
    <property type="entry name" value="HATPase_c"/>
    <property type="match status" value="1"/>
</dbReference>
<dbReference type="Pfam" id="PF13188">
    <property type="entry name" value="PAS_8"/>
    <property type="match status" value="1"/>
</dbReference>
<feature type="domain" description="Histidine kinase" evidence="9">
    <location>
        <begin position="142"/>
        <end position="346"/>
    </location>
</feature>
<dbReference type="EMBL" id="JBHSEF010000008">
    <property type="protein sequence ID" value="MFC4353663.1"/>
    <property type="molecule type" value="Genomic_DNA"/>
</dbReference>
<dbReference type="Gene3D" id="1.10.287.130">
    <property type="match status" value="1"/>
</dbReference>
<evidence type="ECO:0000256" key="2">
    <source>
        <dbReference type="ARBA" id="ARBA00012438"/>
    </source>
</evidence>
<feature type="domain" description="PAS" evidence="10">
    <location>
        <begin position="7"/>
        <end position="49"/>
    </location>
</feature>
<dbReference type="InterPro" id="IPR005467">
    <property type="entry name" value="His_kinase_dom"/>
</dbReference>
<keyword evidence="5" id="KW-0547">Nucleotide-binding</keyword>
<dbReference type="SUPFAM" id="SSF47384">
    <property type="entry name" value="Homodimeric domain of signal transducing histidine kinase"/>
    <property type="match status" value="1"/>
</dbReference>
<keyword evidence="3" id="KW-0597">Phosphoprotein</keyword>
<dbReference type="InterPro" id="IPR000014">
    <property type="entry name" value="PAS"/>
</dbReference>
<dbReference type="SMART" id="SM00387">
    <property type="entry name" value="HATPase_c"/>
    <property type="match status" value="1"/>
</dbReference>
<keyword evidence="8" id="KW-0902">Two-component regulatory system</keyword>
<sequence>MIVEGAFQRKYEYIFDKFSMGILVIDANGCIREVNENALTLLGVLKSDIQDQFIRYLTTKFKIETTIVNQVARHLKNTQLATEVFPVMNGKGVFKSLKITIHWMITDQMYFILIEDLTEQLSLKERLAQSESLNNLGQLAASIAHEIRNPMTSLKGFAQLMETETSDRGTRYIRIIEQELDRIDKILNEFLTLSKPKPLNIEVIEANELIQCIIDFMSPQALLTGVIIDFDHKEPIYFEADRLLTKQLLINSIKNALEAMHDGGTICVSLSKRDNEVLISVQDQGTGLDLENLPMYFEAFYTTKENGTGLGLAHAAQVMKDLNGRIEIDNNLSGGASFYYYFPIKHRSCVLT</sequence>
<comment type="caution">
    <text evidence="11">The sequence shown here is derived from an EMBL/GenBank/DDBJ whole genome shotgun (WGS) entry which is preliminary data.</text>
</comment>
<evidence type="ECO:0000256" key="4">
    <source>
        <dbReference type="ARBA" id="ARBA00022679"/>
    </source>
</evidence>
<evidence type="ECO:0000313" key="12">
    <source>
        <dbReference type="Proteomes" id="UP001595733"/>
    </source>
</evidence>
<proteinExistence type="predicted"/>
<dbReference type="SUPFAM" id="SSF55874">
    <property type="entry name" value="ATPase domain of HSP90 chaperone/DNA topoisomerase II/histidine kinase"/>
    <property type="match status" value="1"/>
</dbReference>
<evidence type="ECO:0000259" key="10">
    <source>
        <dbReference type="PROSITE" id="PS50112"/>
    </source>
</evidence>
<dbReference type="Gene3D" id="3.30.565.10">
    <property type="entry name" value="Histidine kinase-like ATPase, C-terminal domain"/>
    <property type="match status" value="1"/>
</dbReference>
<dbReference type="PANTHER" id="PTHR43065:SF10">
    <property type="entry name" value="PEROXIDE STRESS-ACTIVATED HISTIDINE KINASE MAK3"/>
    <property type="match status" value="1"/>
</dbReference>
<dbReference type="CDD" id="cd00082">
    <property type="entry name" value="HisKA"/>
    <property type="match status" value="1"/>
</dbReference>
<gene>
    <name evidence="11" type="ORF">ACFO0S_01120</name>
</gene>
<dbReference type="InterPro" id="IPR035965">
    <property type="entry name" value="PAS-like_dom_sf"/>
</dbReference>
<dbReference type="CDD" id="cd00130">
    <property type="entry name" value="PAS"/>
    <property type="match status" value="1"/>
</dbReference>
<dbReference type="InterPro" id="IPR003661">
    <property type="entry name" value="HisK_dim/P_dom"/>
</dbReference>
<dbReference type="EC" id="2.7.13.3" evidence="2"/>
<organism evidence="11 12">
    <name type="scientific">Chryseomicrobium palamuruense</name>
    <dbReference type="NCBI Taxonomy" id="682973"/>
    <lineage>
        <taxon>Bacteria</taxon>
        <taxon>Bacillati</taxon>
        <taxon>Bacillota</taxon>
        <taxon>Bacilli</taxon>
        <taxon>Bacillales</taxon>
        <taxon>Caryophanaceae</taxon>
        <taxon>Chryseomicrobium</taxon>
    </lineage>
</organism>
<protein>
    <recommendedName>
        <fullName evidence="2">histidine kinase</fullName>
        <ecNumber evidence="2">2.7.13.3</ecNumber>
    </recommendedName>
</protein>
<evidence type="ECO:0000313" key="11">
    <source>
        <dbReference type="EMBL" id="MFC4353663.1"/>
    </source>
</evidence>
<name>A0ABV8UQU7_9BACL</name>
<evidence type="ECO:0000259" key="9">
    <source>
        <dbReference type="PROSITE" id="PS50109"/>
    </source>
</evidence>
<dbReference type="Gene3D" id="3.30.450.20">
    <property type="entry name" value="PAS domain"/>
    <property type="match status" value="1"/>
</dbReference>
<evidence type="ECO:0000256" key="3">
    <source>
        <dbReference type="ARBA" id="ARBA00022553"/>
    </source>
</evidence>
<dbReference type="InterPro" id="IPR036890">
    <property type="entry name" value="HATPase_C_sf"/>
</dbReference>
<dbReference type="SMART" id="SM00388">
    <property type="entry name" value="HisKA"/>
    <property type="match status" value="1"/>
</dbReference>
<keyword evidence="6" id="KW-0418">Kinase</keyword>
<reference evidence="12" key="1">
    <citation type="journal article" date="2019" name="Int. J. Syst. Evol. Microbiol.">
        <title>The Global Catalogue of Microorganisms (GCM) 10K type strain sequencing project: providing services to taxonomists for standard genome sequencing and annotation.</title>
        <authorList>
            <consortium name="The Broad Institute Genomics Platform"/>
            <consortium name="The Broad Institute Genome Sequencing Center for Infectious Disease"/>
            <person name="Wu L."/>
            <person name="Ma J."/>
        </authorList>
    </citation>
    <scope>NUCLEOTIDE SEQUENCE [LARGE SCALE GENOMIC DNA]</scope>
    <source>
        <strain evidence="12">CCUG 50353</strain>
    </source>
</reference>
<dbReference type="SMART" id="SM00091">
    <property type="entry name" value="PAS"/>
    <property type="match status" value="1"/>
</dbReference>
<dbReference type="PROSITE" id="PS50112">
    <property type="entry name" value="PAS"/>
    <property type="match status" value="1"/>
</dbReference>
<dbReference type="InterPro" id="IPR004358">
    <property type="entry name" value="Sig_transdc_His_kin-like_C"/>
</dbReference>
<dbReference type="RefSeq" id="WP_378139275.1">
    <property type="nucleotide sequence ID" value="NZ_JBHSEF010000008.1"/>
</dbReference>
<evidence type="ECO:0000256" key="8">
    <source>
        <dbReference type="ARBA" id="ARBA00023012"/>
    </source>
</evidence>
<keyword evidence="4" id="KW-0808">Transferase</keyword>
<dbReference type="Proteomes" id="UP001595733">
    <property type="component" value="Unassembled WGS sequence"/>
</dbReference>
<evidence type="ECO:0000256" key="1">
    <source>
        <dbReference type="ARBA" id="ARBA00000085"/>
    </source>
</evidence>
<dbReference type="PANTHER" id="PTHR43065">
    <property type="entry name" value="SENSOR HISTIDINE KINASE"/>
    <property type="match status" value="1"/>
</dbReference>
<evidence type="ECO:0000256" key="7">
    <source>
        <dbReference type="ARBA" id="ARBA00022840"/>
    </source>
</evidence>
<dbReference type="Pfam" id="PF00512">
    <property type="entry name" value="HisKA"/>
    <property type="match status" value="1"/>
</dbReference>
<accession>A0ABV8UQU7</accession>
<comment type="catalytic activity">
    <reaction evidence="1">
        <text>ATP + protein L-histidine = ADP + protein N-phospho-L-histidine.</text>
        <dbReference type="EC" id="2.7.13.3"/>
    </reaction>
</comment>
<evidence type="ECO:0000256" key="5">
    <source>
        <dbReference type="ARBA" id="ARBA00022741"/>
    </source>
</evidence>
<dbReference type="InterPro" id="IPR003594">
    <property type="entry name" value="HATPase_dom"/>
</dbReference>
<keyword evidence="7 11" id="KW-0067">ATP-binding</keyword>
<dbReference type="InterPro" id="IPR036097">
    <property type="entry name" value="HisK_dim/P_sf"/>
</dbReference>
<dbReference type="SUPFAM" id="SSF55785">
    <property type="entry name" value="PYP-like sensor domain (PAS domain)"/>
    <property type="match status" value="1"/>
</dbReference>